<keyword evidence="1" id="KW-0812">Transmembrane</keyword>
<dbReference type="AlphaFoldDB" id="E4TU31"/>
<dbReference type="KEGG" id="mtt:Ftrac_3078"/>
<evidence type="ECO:0000313" key="3">
    <source>
        <dbReference type="Proteomes" id="UP000008720"/>
    </source>
</evidence>
<organism evidence="2 3">
    <name type="scientific">Marivirga tractuosa (strain ATCC 23168 / DSM 4126 / NBRC 15989 / NCIMB 1408 / VKM B-1430 / H-43)</name>
    <name type="common">Microscilla tractuosa</name>
    <name type="synonym">Flexibacter tractuosus</name>
    <dbReference type="NCBI Taxonomy" id="643867"/>
    <lineage>
        <taxon>Bacteria</taxon>
        <taxon>Pseudomonadati</taxon>
        <taxon>Bacteroidota</taxon>
        <taxon>Cytophagia</taxon>
        <taxon>Cytophagales</taxon>
        <taxon>Marivirgaceae</taxon>
        <taxon>Marivirga</taxon>
    </lineage>
</organism>
<sequence>MRKIILMISAVVIGLIFYSLFETENINSLEGNFKELAFERNKNNTGPVHRVYVYSIEDTLWSEMKKHADLLPHTKYGTTEVFYFLENSVSDFQLTLSIKGVNLEAHPYCIAYAVKDGQSRLKFDQDPF</sequence>
<dbReference type="EMBL" id="CP002349">
    <property type="protein sequence ID" value="ADR23053.1"/>
    <property type="molecule type" value="Genomic_DNA"/>
</dbReference>
<dbReference type="OrthoDB" id="709006at2"/>
<name>E4TU31_MARTH</name>
<keyword evidence="3" id="KW-1185">Reference proteome</keyword>
<keyword evidence="1" id="KW-1133">Transmembrane helix</keyword>
<proteinExistence type="predicted"/>
<evidence type="ECO:0000256" key="1">
    <source>
        <dbReference type="SAM" id="Phobius"/>
    </source>
</evidence>
<keyword evidence="1" id="KW-0472">Membrane</keyword>
<feature type="transmembrane region" description="Helical" evidence="1">
    <location>
        <begin position="5"/>
        <end position="21"/>
    </location>
</feature>
<dbReference type="HOGENOM" id="CLU_158632_0_0_10"/>
<accession>E4TU31</accession>
<gene>
    <name evidence="2" type="ordered locus">Ftrac_3078</name>
</gene>
<dbReference type="Proteomes" id="UP000008720">
    <property type="component" value="Chromosome"/>
</dbReference>
<evidence type="ECO:0000313" key="2">
    <source>
        <dbReference type="EMBL" id="ADR23053.1"/>
    </source>
</evidence>
<protein>
    <submittedName>
        <fullName evidence="2">Uncharacterized protein</fullName>
    </submittedName>
</protein>
<reference evidence="2 3" key="1">
    <citation type="journal article" date="2011" name="Stand. Genomic Sci.">
        <title>Complete genome sequence of Marivirga tractuosa type strain (H-43).</title>
        <authorList>
            <person name="Pagani I."/>
            <person name="Chertkov O."/>
            <person name="Lapidus A."/>
            <person name="Lucas S."/>
            <person name="Del Rio T.G."/>
            <person name="Tice H."/>
            <person name="Copeland A."/>
            <person name="Cheng J.F."/>
            <person name="Nolan M."/>
            <person name="Saunders E."/>
            <person name="Pitluck S."/>
            <person name="Held B."/>
            <person name="Goodwin L."/>
            <person name="Liolios K."/>
            <person name="Ovchinikova G."/>
            <person name="Ivanova N."/>
            <person name="Mavromatis K."/>
            <person name="Pati A."/>
            <person name="Chen A."/>
            <person name="Palaniappan K."/>
            <person name="Land M."/>
            <person name="Hauser L."/>
            <person name="Jeffries C.D."/>
            <person name="Detter J.C."/>
            <person name="Han C."/>
            <person name="Tapia R."/>
            <person name="Ngatchou-Djao O.D."/>
            <person name="Rohde M."/>
            <person name="Goker M."/>
            <person name="Spring S."/>
            <person name="Sikorski J."/>
            <person name="Woyke T."/>
            <person name="Bristow J."/>
            <person name="Eisen J.A."/>
            <person name="Markowitz V."/>
            <person name="Hugenholtz P."/>
            <person name="Klenk H.P."/>
            <person name="Kyrpides N.C."/>
        </authorList>
    </citation>
    <scope>NUCLEOTIDE SEQUENCE [LARGE SCALE GENOMIC DNA]</scope>
    <source>
        <strain evidence="3">ATCC 23168 / DSM 4126 / NBRC 15989 / NCIMB 1408 / VKM B-1430 / H-43</strain>
    </source>
</reference>
<dbReference type="RefSeq" id="WP_013455196.1">
    <property type="nucleotide sequence ID" value="NC_014759.1"/>
</dbReference>